<dbReference type="EMBL" id="JASBWV010000005">
    <property type="protein sequence ID" value="KAJ9126302.1"/>
    <property type="molecule type" value="Genomic_DNA"/>
</dbReference>
<proteinExistence type="predicted"/>
<evidence type="ECO:0000313" key="1">
    <source>
        <dbReference type="EMBL" id="KAJ9126302.1"/>
    </source>
</evidence>
<protein>
    <submittedName>
        <fullName evidence="1">Uncharacterized protein</fullName>
    </submittedName>
</protein>
<comment type="caution">
    <text evidence="1">The sequence shown here is derived from an EMBL/GenBank/DDBJ whole genome shotgun (WGS) entry which is preliminary data.</text>
</comment>
<gene>
    <name evidence="1" type="ORF">QFC24_002034</name>
</gene>
<keyword evidence="2" id="KW-1185">Reference proteome</keyword>
<dbReference type="Proteomes" id="UP001234202">
    <property type="component" value="Unassembled WGS sequence"/>
</dbReference>
<reference evidence="1" key="1">
    <citation type="submission" date="2023-04" db="EMBL/GenBank/DDBJ databases">
        <title>Draft Genome sequencing of Naganishia species isolated from polar environments using Oxford Nanopore Technology.</title>
        <authorList>
            <person name="Leo P."/>
            <person name="Venkateswaran K."/>
        </authorList>
    </citation>
    <scope>NUCLEOTIDE SEQUENCE</scope>
    <source>
        <strain evidence="1">DBVPG 5303</strain>
    </source>
</reference>
<evidence type="ECO:0000313" key="2">
    <source>
        <dbReference type="Proteomes" id="UP001234202"/>
    </source>
</evidence>
<name>A0ACC2XUD6_9TREE</name>
<organism evidence="1 2">
    <name type="scientific">Naganishia onofrii</name>
    <dbReference type="NCBI Taxonomy" id="1851511"/>
    <lineage>
        <taxon>Eukaryota</taxon>
        <taxon>Fungi</taxon>
        <taxon>Dikarya</taxon>
        <taxon>Basidiomycota</taxon>
        <taxon>Agaricomycotina</taxon>
        <taxon>Tremellomycetes</taxon>
        <taxon>Filobasidiales</taxon>
        <taxon>Filobasidiaceae</taxon>
        <taxon>Naganishia</taxon>
    </lineage>
</organism>
<sequence length="460" mass="51047">MSIPVPPTGSAPTKSTDDSSSKQPFVMTEDMRAKQEARKQAKLAKKAANRAVNGESDTASGATTPGGSQILKRDWKYLNGSKKGDGQTFRLVTWNMLAQTLVRRELFPGSDCLRWGERKDMLAQELTEYEGDIICLQEVDRLEYMLPYLPNHKAIKASGPGKLHGLVILYNHNKFIVRSTKTVYYDEEFTQGDVHQERKSALANGEEEEGRKDRKSRWKKSRGGTRRTKNIGLMAALEWVDNPNAGIVVGTTHLFWHPDYGYERTRQILILMRAMKQFRQTVNPEWPAYAAGDFNTAPSEPAYRLLVNPGSPLEQEHLEQLDRSRVIHTSLEKVEEHVETTLSAAAALAQQNDTANGTSDNSPAEFVGVPGEDDEKEEAGESQGDPGLPKNSRRPTEEDGLLQGHELQQMASEILDQKGVTSLYGSSGWVGEAEHNLSYGGRGGKGEEGKDEAAWTSFTP</sequence>
<accession>A0ACC2XUD6</accession>